<protein>
    <submittedName>
        <fullName evidence="2">Uncharacterized membrane protein</fullName>
    </submittedName>
</protein>
<keyword evidence="1" id="KW-0812">Transmembrane</keyword>
<accession>A0A1I7G5J6</accession>
<keyword evidence="1" id="KW-0472">Membrane</keyword>
<evidence type="ECO:0000313" key="2">
    <source>
        <dbReference type="EMBL" id="SFU43714.1"/>
    </source>
</evidence>
<keyword evidence="1" id="KW-1133">Transmembrane helix</keyword>
<feature type="transmembrane region" description="Helical" evidence="1">
    <location>
        <begin position="65"/>
        <end position="88"/>
    </location>
</feature>
<dbReference type="EMBL" id="FPBP01000002">
    <property type="protein sequence ID" value="SFU43714.1"/>
    <property type="molecule type" value="Genomic_DNA"/>
</dbReference>
<keyword evidence="3" id="KW-1185">Reference proteome</keyword>
<sequence length="447" mass="49711">MIAPLHYPLQITKAFRQSIAYLPSLLALGYFLVGLLAVVPREGFISMPGWLEFVRFNDTDTLRTLLSTLIAGMISLVVFSFSMVMSVLSQAGGQFSHKLVFGLVTERHHQWVLGNYLGTILFILMLLMVPENGGSPGTWRSLAAYLGVAMVIHCLALFVYFIHKTSQTVQVNSVVAGLHLATSRSLAKLKHRQQSPRFARVPASTPASMSASHSLHEIRSRQTGFIQNANFAKLAELAARIDGVIYLNFSPGDFTLDDFPLLYVDASTEPDPDWADEARGHMLYGEGESIQDIHVHGLTQLMEMAVKALSPGINDPGTARLCINQLTDLLRRRLNFTPCNAMLDHEDRLRVTWPAESFESLIYRVFSPILHYGHDDITIGLSLLKALKSLSLYAEGAERALLQAYAERVIGALAEAADHRLDRDFINARLNSGEHRLELPDQLGFRE</sequence>
<dbReference type="Pfam" id="PF10011">
    <property type="entry name" value="DUF2254"/>
    <property type="match status" value="1"/>
</dbReference>
<name>A0A1I7G5J6_9GAMM</name>
<dbReference type="InterPro" id="IPR018723">
    <property type="entry name" value="DUF2254_membrane"/>
</dbReference>
<gene>
    <name evidence="2" type="ORF">SAMN04487955_102268</name>
</gene>
<evidence type="ECO:0000256" key="1">
    <source>
        <dbReference type="SAM" id="Phobius"/>
    </source>
</evidence>
<dbReference type="Proteomes" id="UP000198693">
    <property type="component" value="Unassembled WGS sequence"/>
</dbReference>
<dbReference type="RefSeq" id="WP_089793158.1">
    <property type="nucleotide sequence ID" value="NZ_FPBP01000002.1"/>
</dbReference>
<proteinExistence type="predicted"/>
<feature type="transmembrane region" description="Helical" evidence="1">
    <location>
        <begin position="20"/>
        <end position="39"/>
    </location>
</feature>
<dbReference type="OrthoDB" id="2955631at2"/>
<dbReference type="AlphaFoldDB" id="A0A1I7G5J6"/>
<evidence type="ECO:0000313" key="3">
    <source>
        <dbReference type="Proteomes" id="UP000198693"/>
    </source>
</evidence>
<feature type="transmembrane region" description="Helical" evidence="1">
    <location>
        <begin position="142"/>
        <end position="162"/>
    </location>
</feature>
<feature type="transmembrane region" description="Helical" evidence="1">
    <location>
        <begin position="108"/>
        <end position="130"/>
    </location>
</feature>
<organism evidence="2 3">
    <name type="scientific">Halomonas korlensis</name>
    <dbReference type="NCBI Taxonomy" id="463301"/>
    <lineage>
        <taxon>Bacteria</taxon>
        <taxon>Pseudomonadati</taxon>
        <taxon>Pseudomonadota</taxon>
        <taxon>Gammaproteobacteria</taxon>
        <taxon>Oceanospirillales</taxon>
        <taxon>Halomonadaceae</taxon>
        <taxon>Halomonas</taxon>
    </lineage>
</organism>
<reference evidence="3" key="1">
    <citation type="submission" date="2016-10" db="EMBL/GenBank/DDBJ databases">
        <authorList>
            <person name="Varghese N."/>
            <person name="Submissions S."/>
        </authorList>
    </citation>
    <scope>NUCLEOTIDE SEQUENCE [LARGE SCALE GENOMIC DNA]</scope>
    <source>
        <strain evidence="3">CGMCC 1.6981</strain>
    </source>
</reference>
<dbReference type="STRING" id="463301.SAMN04487955_102268"/>